<dbReference type="PROSITE" id="PS51257">
    <property type="entry name" value="PROKAR_LIPOPROTEIN"/>
    <property type="match status" value="1"/>
</dbReference>
<dbReference type="AlphaFoldDB" id="A0A511JJJ0"/>
<dbReference type="Proteomes" id="UP000321049">
    <property type="component" value="Unassembled WGS sequence"/>
</dbReference>
<protein>
    <recommendedName>
        <fullName evidence="5">Lipoprotein</fullName>
    </recommendedName>
</protein>
<feature type="region of interest" description="Disordered" evidence="1">
    <location>
        <begin position="22"/>
        <end position="48"/>
    </location>
</feature>
<evidence type="ECO:0000313" key="3">
    <source>
        <dbReference type="EMBL" id="GEL98171.1"/>
    </source>
</evidence>
<evidence type="ECO:0008006" key="5">
    <source>
        <dbReference type="Google" id="ProtNLM"/>
    </source>
</evidence>
<dbReference type="EMBL" id="BJWH01000007">
    <property type="protein sequence ID" value="GEL98171.1"/>
    <property type="molecule type" value="Genomic_DNA"/>
</dbReference>
<feature type="chain" id="PRO_5039539645" description="Lipoprotein" evidence="2">
    <location>
        <begin position="20"/>
        <end position="191"/>
    </location>
</feature>
<accession>A0A511JJJ0</accession>
<evidence type="ECO:0000256" key="1">
    <source>
        <dbReference type="SAM" id="MobiDB-lite"/>
    </source>
</evidence>
<reference evidence="3 4" key="1">
    <citation type="submission" date="2019-07" db="EMBL/GenBank/DDBJ databases">
        <title>Whole genome shotgun sequence of Cellulomonas terrae NBRC 100819.</title>
        <authorList>
            <person name="Hosoyama A."/>
            <person name="Uohara A."/>
            <person name="Ohji S."/>
            <person name="Ichikawa N."/>
        </authorList>
    </citation>
    <scope>NUCLEOTIDE SEQUENCE [LARGE SCALE GENOMIC DNA]</scope>
    <source>
        <strain evidence="3 4">NBRC 100819</strain>
    </source>
</reference>
<name>A0A511JJJ0_9CELL</name>
<evidence type="ECO:0000256" key="2">
    <source>
        <dbReference type="SAM" id="SignalP"/>
    </source>
</evidence>
<dbReference type="OrthoDB" id="4829122at2"/>
<sequence length="191" mass="19601">MTRRVWTAAALVVMALAAAGCTPGEPEPEPTTSASQAVTPTPTADPAEAQEEAAVAAATTALTALMQAVDEFAQGGYVDLGPLSGLVGGDLRTTLPATYEQSKAKGARQTGSTVLEDITLVEFQPGPSGGGREQVILEACADSTGKDVVLPDGSSALDPSFPKRLTMTYTVQNNDGHWTVDAVEPDAARPC</sequence>
<comment type="caution">
    <text evidence="3">The sequence shown here is derived from an EMBL/GenBank/DDBJ whole genome shotgun (WGS) entry which is preliminary data.</text>
</comment>
<feature type="signal peptide" evidence="2">
    <location>
        <begin position="1"/>
        <end position="19"/>
    </location>
</feature>
<gene>
    <name evidence="3" type="ORF">CTE05_17180</name>
</gene>
<dbReference type="RefSeq" id="WP_146845709.1">
    <property type="nucleotide sequence ID" value="NZ_BJWH01000007.1"/>
</dbReference>
<keyword evidence="4" id="KW-1185">Reference proteome</keyword>
<proteinExistence type="predicted"/>
<keyword evidence="2" id="KW-0732">Signal</keyword>
<organism evidence="3 4">
    <name type="scientific">Cellulomonas terrae</name>
    <dbReference type="NCBI Taxonomy" id="311234"/>
    <lineage>
        <taxon>Bacteria</taxon>
        <taxon>Bacillati</taxon>
        <taxon>Actinomycetota</taxon>
        <taxon>Actinomycetes</taxon>
        <taxon>Micrococcales</taxon>
        <taxon>Cellulomonadaceae</taxon>
        <taxon>Cellulomonas</taxon>
    </lineage>
</organism>
<evidence type="ECO:0000313" key="4">
    <source>
        <dbReference type="Proteomes" id="UP000321049"/>
    </source>
</evidence>